<dbReference type="EMBL" id="LUGH01002529">
    <property type="protein sequence ID" value="OBZ80137.1"/>
    <property type="molecule type" value="Genomic_DNA"/>
</dbReference>
<dbReference type="Proteomes" id="UP000093000">
    <property type="component" value="Unassembled WGS sequence"/>
</dbReference>
<sequence>VAIVNIPFKLALLVSSETMDFSPSEPTPIDTSLKFISRTSTSSATPVSVSNLLNETDSLDDVASLSYAD</sequence>
<dbReference type="AlphaFoldDB" id="A0A1C7MTP1"/>
<evidence type="ECO:0000313" key="1">
    <source>
        <dbReference type="EMBL" id="OBZ80137.1"/>
    </source>
</evidence>
<reference evidence="1 2" key="1">
    <citation type="submission" date="2016-03" db="EMBL/GenBank/DDBJ databases">
        <title>Choanephora cucurbitarum.</title>
        <authorList>
            <person name="Min B."/>
            <person name="Park H."/>
            <person name="Park J.-H."/>
            <person name="Shin H.-D."/>
            <person name="Choi I.-G."/>
        </authorList>
    </citation>
    <scope>NUCLEOTIDE SEQUENCE [LARGE SCALE GENOMIC DNA]</scope>
    <source>
        <strain evidence="1 2">KUS-F28377</strain>
    </source>
</reference>
<name>A0A1C7MTP1_9FUNG</name>
<evidence type="ECO:0000313" key="2">
    <source>
        <dbReference type="Proteomes" id="UP000093000"/>
    </source>
</evidence>
<organism evidence="1 2">
    <name type="scientific">Choanephora cucurbitarum</name>
    <dbReference type="NCBI Taxonomy" id="101091"/>
    <lineage>
        <taxon>Eukaryota</taxon>
        <taxon>Fungi</taxon>
        <taxon>Fungi incertae sedis</taxon>
        <taxon>Mucoromycota</taxon>
        <taxon>Mucoromycotina</taxon>
        <taxon>Mucoromycetes</taxon>
        <taxon>Mucorales</taxon>
        <taxon>Mucorineae</taxon>
        <taxon>Choanephoraceae</taxon>
        <taxon>Choanephoroideae</taxon>
        <taxon>Choanephora</taxon>
    </lineage>
</organism>
<feature type="non-terminal residue" evidence="1">
    <location>
        <position position="1"/>
    </location>
</feature>
<keyword evidence="2" id="KW-1185">Reference proteome</keyword>
<dbReference type="InParanoid" id="A0A1C7MTP1"/>
<accession>A0A1C7MTP1</accession>
<comment type="caution">
    <text evidence="1">The sequence shown here is derived from an EMBL/GenBank/DDBJ whole genome shotgun (WGS) entry which is preliminary data.</text>
</comment>
<protein>
    <submittedName>
        <fullName evidence="1">Uncharacterized protein</fullName>
    </submittedName>
</protein>
<gene>
    <name evidence="1" type="ORF">A0J61_11814</name>
</gene>
<proteinExistence type="predicted"/>